<reference evidence="2 3" key="1">
    <citation type="journal article" date="2024" name="Nat. Commun.">
        <title>Phylogenomics reveals the evolutionary origins of lichenization in chlorophyte algae.</title>
        <authorList>
            <person name="Puginier C."/>
            <person name="Libourel C."/>
            <person name="Otte J."/>
            <person name="Skaloud P."/>
            <person name="Haon M."/>
            <person name="Grisel S."/>
            <person name="Petersen M."/>
            <person name="Berrin J.G."/>
            <person name="Delaux P.M."/>
            <person name="Dal Grande F."/>
            <person name="Keller J."/>
        </authorList>
    </citation>
    <scope>NUCLEOTIDE SEQUENCE [LARGE SCALE GENOMIC DNA]</scope>
    <source>
        <strain evidence="2 3">SAG 2036</strain>
    </source>
</reference>
<evidence type="ECO:0000313" key="2">
    <source>
        <dbReference type="EMBL" id="KAK9812134.1"/>
    </source>
</evidence>
<feature type="compositionally biased region" description="Polar residues" evidence="1">
    <location>
        <begin position="317"/>
        <end position="328"/>
    </location>
</feature>
<gene>
    <name evidence="2" type="ORF">WJX73_009928</name>
</gene>
<feature type="compositionally biased region" description="Low complexity" evidence="1">
    <location>
        <begin position="487"/>
        <end position="499"/>
    </location>
</feature>
<feature type="compositionally biased region" description="Low complexity" evidence="1">
    <location>
        <begin position="195"/>
        <end position="217"/>
    </location>
</feature>
<dbReference type="EMBL" id="JALJOQ010000009">
    <property type="protein sequence ID" value="KAK9812134.1"/>
    <property type="molecule type" value="Genomic_DNA"/>
</dbReference>
<feature type="region of interest" description="Disordered" evidence="1">
    <location>
        <begin position="112"/>
        <end position="159"/>
    </location>
</feature>
<keyword evidence="3" id="KW-1185">Reference proteome</keyword>
<comment type="caution">
    <text evidence="2">The sequence shown here is derived from an EMBL/GenBank/DDBJ whole genome shotgun (WGS) entry which is preliminary data.</text>
</comment>
<feature type="region of interest" description="Disordered" evidence="1">
    <location>
        <begin position="1"/>
        <end position="99"/>
    </location>
</feature>
<name>A0AAW1PVG0_9CHLO</name>
<feature type="region of interest" description="Disordered" evidence="1">
    <location>
        <begin position="287"/>
        <end position="378"/>
    </location>
</feature>
<feature type="region of interest" description="Disordered" evidence="1">
    <location>
        <begin position="484"/>
        <end position="512"/>
    </location>
</feature>
<proteinExistence type="predicted"/>
<protein>
    <submittedName>
        <fullName evidence="2">Uncharacterized protein</fullName>
    </submittedName>
</protein>
<accession>A0AAW1PVG0</accession>
<feature type="region of interest" description="Disordered" evidence="1">
    <location>
        <begin position="195"/>
        <end position="252"/>
    </location>
</feature>
<sequence length="597" mass="63217">MAQRSAFDTIGQGHTSSAAGHRTLIPLSARPSDEIFDSACETEHDSVSEFGGQSAEGGPDQPADRSTRLHSRVPGVADRQDSAGYQRRPPALAERQDSASNIQAMEEAERELAMGTAESIGNARRRDSAEDMQFVSPSAANAGTAVLRSPRANMAAEGDADEVMHHLSIGSPSNRLVMRSDSARQQLLTAGFVPVPASSSAAPDASQPSQPASLPAQGLSGLTMQRQDSASEQELPAASTSSPRPEPILARRNSALAAEALLDQGDVPLGRKDSALDSLEAARRLVLQGQPDLRDRPMASPLSVSTSTHHNPVPFAQPSTSMATQAGPNHSRKRKASSSFHIMAEATSPSFPRVSSPMAIDQGWNQAGPSESAWEGQELTARQDSALDDLSAARATILRDLHELSPRAVLGHSTVEQPGPSNANSILRLPSVPTDPLAQARWLMARDAELYDPAERESSISAIPGTLSDMGPALRPYSSSLSMDTTALPASPSAPHLPAQAETLPVPVGAPRHRVVRDSATEGALTRKNSLAQARALLAAEFPHLALDDELRMDARQRMPDAHPDSPMFAGSPIEQEFSSGFDMQQSVTRIDGPGSI</sequence>
<organism evidence="2 3">
    <name type="scientific">Symbiochloris irregularis</name>
    <dbReference type="NCBI Taxonomy" id="706552"/>
    <lineage>
        <taxon>Eukaryota</taxon>
        <taxon>Viridiplantae</taxon>
        <taxon>Chlorophyta</taxon>
        <taxon>core chlorophytes</taxon>
        <taxon>Trebouxiophyceae</taxon>
        <taxon>Trebouxiales</taxon>
        <taxon>Trebouxiaceae</taxon>
        <taxon>Symbiochloris</taxon>
    </lineage>
</organism>
<evidence type="ECO:0000313" key="3">
    <source>
        <dbReference type="Proteomes" id="UP001465755"/>
    </source>
</evidence>
<evidence type="ECO:0000256" key="1">
    <source>
        <dbReference type="SAM" id="MobiDB-lite"/>
    </source>
</evidence>
<dbReference type="Proteomes" id="UP001465755">
    <property type="component" value="Unassembled WGS sequence"/>
</dbReference>
<feature type="compositionally biased region" description="Polar residues" evidence="1">
    <location>
        <begin position="220"/>
        <end position="243"/>
    </location>
</feature>
<dbReference type="AlphaFoldDB" id="A0AAW1PVG0"/>